<evidence type="ECO:0000256" key="1">
    <source>
        <dbReference type="ARBA" id="ARBA00012513"/>
    </source>
</evidence>
<dbReference type="CDD" id="cd14014">
    <property type="entry name" value="STKc_PknB_like"/>
    <property type="match status" value="1"/>
</dbReference>
<feature type="binding site" evidence="7">
    <location>
        <position position="43"/>
    </location>
    <ligand>
        <name>ATP</name>
        <dbReference type="ChEBI" id="CHEBI:30616"/>
    </ligand>
</feature>
<proteinExistence type="predicted"/>
<evidence type="ECO:0000313" key="11">
    <source>
        <dbReference type="EMBL" id="OAB88630.1"/>
    </source>
</evidence>
<dbReference type="PANTHER" id="PTHR43289:SF6">
    <property type="entry name" value="SERINE_THREONINE-PROTEIN KINASE NEKL-3"/>
    <property type="match status" value="1"/>
</dbReference>
<evidence type="ECO:0000313" key="12">
    <source>
        <dbReference type="Proteomes" id="UP000076976"/>
    </source>
</evidence>
<dbReference type="InterPro" id="IPR011009">
    <property type="entry name" value="Kinase-like_dom_sf"/>
</dbReference>
<keyword evidence="12" id="KW-1185">Reference proteome</keyword>
<keyword evidence="5" id="KW-0418">Kinase</keyword>
<feature type="compositionally biased region" description="Polar residues" evidence="8">
    <location>
        <begin position="318"/>
        <end position="328"/>
    </location>
</feature>
<feature type="compositionally biased region" description="Low complexity" evidence="8">
    <location>
        <begin position="373"/>
        <end position="403"/>
    </location>
</feature>
<keyword evidence="9" id="KW-0472">Membrane</keyword>
<keyword evidence="2" id="KW-0723">Serine/threonine-protein kinase</keyword>
<dbReference type="InterPro" id="IPR017441">
    <property type="entry name" value="Protein_kinase_ATP_BS"/>
</dbReference>
<keyword evidence="3" id="KW-0808">Transferase</keyword>
<evidence type="ECO:0000256" key="2">
    <source>
        <dbReference type="ARBA" id="ARBA00022527"/>
    </source>
</evidence>
<accession>A0A176QG23</accession>
<feature type="region of interest" description="Disordered" evidence="8">
    <location>
        <begin position="290"/>
        <end position="341"/>
    </location>
</feature>
<dbReference type="Gene3D" id="1.10.510.10">
    <property type="entry name" value="Transferase(Phosphotransferase) domain 1"/>
    <property type="match status" value="1"/>
</dbReference>
<dbReference type="SUPFAM" id="SSF56112">
    <property type="entry name" value="Protein kinase-like (PK-like)"/>
    <property type="match status" value="1"/>
</dbReference>
<evidence type="ECO:0000256" key="7">
    <source>
        <dbReference type="PROSITE-ProRule" id="PRU10141"/>
    </source>
</evidence>
<dbReference type="PROSITE" id="PS00107">
    <property type="entry name" value="PROTEIN_KINASE_ATP"/>
    <property type="match status" value="1"/>
</dbReference>
<gene>
    <name evidence="11" type="ORF">AWH69_02175</name>
</gene>
<dbReference type="AlphaFoldDB" id="A0A176QG23"/>
<feature type="transmembrane region" description="Helical" evidence="9">
    <location>
        <begin position="341"/>
        <end position="366"/>
    </location>
</feature>
<dbReference type="STRING" id="262209.AWH69_02175"/>
<reference evidence="11 12" key="1">
    <citation type="submission" date="2016-01" db="EMBL/GenBank/DDBJ databases">
        <title>Janibacter melonis strain CD11_4 genome sequencing and assembly.</title>
        <authorList>
            <person name="Nair G.R."/>
            <person name="Kaur G."/>
            <person name="Chander A.M."/>
            <person name="Mayilraj S."/>
        </authorList>
    </citation>
    <scope>NUCLEOTIDE SEQUENCE [LARGE SCALE GENOMIC DNA]</scope>
    <source>
        <strain evidence="11 12">CD11-4</strain>
    </source>
</reference>
<dbReference type="GO" id="GO:0005524">
    <property type="term" value="F:ATP binding"/>
    <property type="evidence" value="ECO:0007669"/>
    <property type="project" value="UniProtKB-UniRule"/>
</dbReference>
<evidence type="ECO:0000256" key="3">
    <source>
        <dbReference type="ARBA" id="ARBA00022679"/>
    </source>
</evidence>
<comment type="caution">
    <text evidence="11">The sequence shown here is derived from an EMBL/GenBank/DDBJ whole genome shotgun (WGS) entry which is preliminary data.</text>
</comment>
<organism evidence="11 12">
    <name type="scientific">Janibacter melonis</name>
    <dbReference type="NCBI Taxonomy" id="262209"/>
    <lineage>
        <taxon>Bacteria</taxon>
        <taxon>Bacillati</taxon>
        <taxon>Actinomycetota</taxon>
        <taxon>Actinomycetes</taxon>
        <taxon>Micrococcales</taxon>
        <taxon>Intrasporangiaceae</taxon>
        <taxon>Janibacter</taxon>
    </lineage>
</organism>
<sequence>MSTPSPPAPRIPGLEHVRRLGAGGFADVHLYRQELPRMLVAVKVLRTAAGDLREQLVAEANTMAELAEHPYIVTVLRADVTDDGRPYLVMAYYPGTSLAARARRSPLSVAETLRAGVQLASAVETAHRAGVLHRDIKPANVLLTSYGTPVLADFGIAGRTAEVDDEDDVGVSVAWAPPEVLRGRSNGSVAADVYSLSATLSYLLTGRTPFEDPGGDNSADALLVRTTREPPRRTGREDVPEALERLLQHGMAKDPAHRPGSALALALDLQRVEAQLRLPRTETVVLDHDDDGLHTVTGDATSVRSVLADTPDLPPVSTPQDPRSTPDASTPGPSPSPRPRWPWVAAAAAAAVLLVGGAVGGAVLLLPDDEQRTAGTTSATSSGTEGSSTQGSSTRSSSTGGQTDAALDPCLVGTWETSSYEETVPLLGTLTDLERTMTFGADGRLTTTYDDARPKGAGAGWVFDGTVVYDVTTSGGTMSFELVRDGLTVTGGPGDLPPGTGDVQYTCSGDTFTETATGFDATFTRR</sequence>
<evidence type="ECO:0000256" key="4">
    <source>
        <dbReference type="ARBA" id="ARBA00022741"/>
    </source>
</evidence>
<dbReference type="PANTHER" id="PTHR43289">
    <property type="entry name" value="MITOGEN-ACTIVATED PROTEIN KINASE KINASE KINASE 20-RELATED"/>
    <property type="match status" value="1"/>
</dbReference>
<keyword evidence="9" id="KW-1133">Transmembrane helix</keyword>
<dbReference type="Pfam" id="PF00069">
    <property type="entry name" value="Pkinase"/>
    <property type="match status" value="1"/>
</dbReference>
<dbReference type="PROSITE" id="PS00108">
    <property type="entry name" value="PROTEIN_KINASE_ST"/>
    <property type="match status" value="1"/>
</dbReference>
<name>A0A176QG23_9MICO</name>
<evidence type="ECO:0000256" key="9">
    <source>
        <dbReference type="SAM" id="Phobius"/>
    </source>
</evidence>
<keyword evidence="9" id="KW-0812">Transmembrane</keyword>
<dbReference type="SMART" id="SM00220">
    <property type="entry name" value="S_TKc"/>
    <property type="match status" value="1"/>
</dbReference>
<dbReference type="InterPro" id="IPR008271">
    <property type="entry name" value="Ser/Thr_kinase_AS"/>
</dbReference>
<evidence type="ECO:0000256" key="6">
    <source>
        <dbReference type="ARBA" id="ARBA00022840"/>
    </source>
</evidence>
<feature type="region of interest" description="Disordered" evidence="8">
    <location>
        <begin position="373"/>
        <end position="407"/>
    </location>
</feature>
<feature type="domain" description="Protein kinase" evidence="10">
    <location>
        <begin position="14"/>
        <end position="276"/>
    </location>
</feature>
<evidence type="ECO:0000256" key="8">
    <source>
        <dbReference type="SAM" id="MobiDB-lite"/>
    </source>
</evidence>
<keyword evidence="6 7" id="KW-0067">ATP-binding</keyword>
<dbReference type="InterPro" id="IPR000719">
    <property type="entry name" value="Prot_kinase_dom"/>
</dbReference>
<dbReference type="GO" id="GO:0004674">
    <property type="term" value="F:protein serine/threonine kinase activity"/>
    <property type="evidence" value="ECO:0007669"/>
    <property type="project" value="UniProtKB-KW"/>
</dbReference>
<evidence type="ECO:0000259" key="10">
    <source>
        <dbReference type="PROSITE" id="PS50011"/>
    </source>
</evidence>
<dbReference type="EMBL" id="LQZG01000001">
    <property type="protein sequence ID" value="OAB88630.1"/>
    <property type="molecule type" value="Genomic_DNA"/>
</dbReference>
<evidence type="ECO:0000256" key="5">
    <source>
        <dbReference type="ARBA" id="ARBA00022777"/>
    </source>
</evidence>
<dbReference type="Proteomes" id="UP000076976">
    <property type="component" value="Unassembled WGS sequence"/>
</dbReference>
<dbReference type="PROSITE" id="PS50011">
    <property type="entry name" value="PROTEIN_KINASE_DOM"/>
    <property type="match status" value="1"/>
</dbReference>
<protein>
    <recommendedName>
        <fullName evidence="1">non-specific serine/threonine protein kinase</fullName>
        <ecNumber evidence="1">2.7.11.1</ecNumber>
    </recommendedName>
</protein>
<keyword evidence="4 7" id="KW-0547">Nucleotide-binding</keyword>
<dbReference type="RefSeq" id="WP_068270835.1">
    <property type="nucleotide sequence ID" value="NZ_LQZG01000001.1"/>
</dbReference>
<dbReference type="EC" id="2.7.11.1" evidence="1"/>